<accession>A0ABU5H6V0</accession>
<feature type="compositionally biased region" description="Polar residues" evidence="1">
    <location>
        <begin position="69"/>
        <end position="86"/>
    </location>
</feature>
<organism evidence="2 3">
    <name type="scientific">Hyalangium rubrum</name>
    <dbReference type="NCBI Taxonomy" id="3103134"/>
    <lineage>
        <taxon>Bacteria</taxon>
        <taxon>Pseudomonadati</taxon>
        <taxon>Myxococcota</taxon>
        <taxon>Myxococcia</taxon>
        <taxon>Myxococcales</taxon>
        <taxon>Cystobacterineae</taxon>
        <taxon>Archangiaceae</taxon>
        <taxon>Hyalangium</taxon>
    </lineage>
</organism>
<comment type="caution">
    <text evidence="2">The sequence shown here is derived from an EMBL/GenBank/DDBJ whole genome shotgun (WGS) entry which is preliminary data.</text>
</comment>
<evidence type="ECO:0000313" key="3">
    <source>
        <dbReference type="Proteomes" id="UP001291309"/>
    </source>
</evidence>
<dbReference type="RefSeq" id="WP_321547576.1">
    <property type="nucleotide sequence ID" value="NZ_JAXIVS010000007.1"/>
</dbReference>
<gene>
    <name evidence="2" type="ORF">SYV04_20655</name>
</gene>
<evidence type="ECO:0000313" key="2">
    <source>
        <dbReference type="EMBL" id="MDY7228847.1"/>
    </source>
</evidence>
<name>A0ABU5H6V0_9BACT</name>
<proteinExistence type="predicted"/>
<evidence type="ECO:0000256" key="1">
    <source>
        <dbReference type="SAM" id="MobiDB-lite"/>
    </source>
</evidence>
<evidence type="ECO:0008006" key="4">
    <source>
        <dbReference type="Google" id="ProtNLM"/>
    </source>
</evidence>
<sequence>MPTNRPIGFSPTQNAQLQADIRYLRDIGATNIRVNQQQLKVDNGQRMGTNRPDLQFDYNGRRYHVEYETPTSNRGPGHQSRITSNDPDTEVILLIVP</sequence>
<feature type="region of interest" description="Disordered" evidence="1">
    <location>
        <begin position="67"/>
        <end position="88"/>
    </location>
</feature>
<dbReference type="EMBL" id="JAXIVS010000007">
    <property type="protein sequence ID" value="MDY7228847.1"/>
    <property type="molecule type" value="Genomic_DNA"/>
</dbReference>
<protein>
    <recommendedName>
        <fullName evidence="4">Tox-REase-7 domain-containing protein</fullName>
    </recommendedName>
</protein>
<keyword evidence="3" id="KW-1185">Reference proteome</keyword>
<reference evidence="2 3" key="1">
    <citation type="submission" date="2023-12" db="EMBL/GenBank/DDBJ databases">
        <title>the genome sequence of Hyalangium sp. s54d21.</title>
        <authorList>
            <person name="Zhang X."/>
        </authorList>
    </citation>
    <scope>NUCLEOTIDE SEQUENCE [LARGE SCALE GENOMIC DNA]</scope>
    <source>
        <strain evidence="3">s54d21</strain>
    </source>
</reference>
<dbReference type="Proteomes" id="UP001291309">
    <property type="component" value="Unassembled WGS sequence"/>
</dbReference>